<evidence type="ECO:0000313" key="3">
    <source>
        <dbReference type="Proteomes" id="UP000001819"/>
    </source>
</evidence>
<accession>A0A6I8VS11</accession>
<feature type="transmembrane region" description="Helical" evidence="2">
    <location>
        <begin position="405"/>
        <end position="427"/>
    </location>
</feature>
<feature type="transmembrane region" description="Helical" evidence="2">
    <location>
        <begin position="884"/>
        <end position="908"/>
    </location>
</feature>
<reference evidence="4" key="2">
    <citation type="submission" date="2025-08" db="UniProtKB">
        <authorList>
            <consortium name="RefSeq"/>
        </authorList>
    </citation>
    <scope>IDENTIFICATION</scope>
    <source>
        <strain evidence="4">MV-25-SWS-2005</strain>
        <tissue evidence="4">Whole body</tissue>
    </source>
</reference>
<dbReference type="InterPro" id="IPR036259">
    <property type="entry name" value="MFS_trans_sf"/>
</dbReference>
<feature type="compositionally biased region" description="Basic and acidic residues" evidence="1">
    <location>
        <begin position="57"/>
        <end position="70"/>
    </location>
</feature>
<dbReference type="PANTHER" id="PTHR11360">
    <property type="entry name" value="MONOCARBOXYLATE TRANSPORTER"/>
    <property type="match status" value="1"/>
</dbReference>
<reference evidence="3" key="1">
    <citation type="submission" date="2024-06" db="UniProtKB">
        <authorList>
            <consortium name="RefSeq"/>
        </authorList>
    </citation>
    <scope>NUCLEOTIDE SEQUENCE [LARGE SCALE GENOMIC DNA]</scope>
    <source>
        <strain evidence="3">MV2-25</strain>
    </source>
</reference>
<organism evidence="3 4">
    <name type="scientific">Drosophila pseudoobscura pseudoobscura</name>
    <name type="common">Fruit fly</name>
    <dbReference type="NCBI Taxonomy" id="46245"/>
    <lineage>
        <taxon>Eukaryota</taxon>
        <taxon>Metazoa</taxon>
        <taxon>Ecdysozoa</taxon>
        <taxon>Arthropoda</taxon>
        <taxon>Hexapoda</taxon>
        <taxon>Insecta</taxon>
        <taxon>Pterygota</taxon>
        <taxon>Neoptera</taxon>
        <taxon>Endopterygota</taxon>
        <taxon>Diptera</taxon>
        <taxon>Brachycera</taxon>
        <taxon>Muscomorpha</taxon>
        <taxon>Ephydroidea</taxon>
        <taxon>Drosophilidae</taxon>
        <taxon>Drosophila</taxon>
        <taxon>Sophophora</taxon>
    </lineage>
</organism>
<protein>
    <submittedName>
        <fullName evidence="4">Uncharacterized protein Targ isoform X1</fullName>
    </submittedName>
</protein>
<evidence type="ECO:0000256" key="1">
    <source>
        <dbReference type="SAM" id="MobiDB-lite"/>
    </source>
</evidence>
<feature type="region of interest" description="Disordered" evidence="1">
    <location>
        <begin position="697"/>
        <end position="723"/>
    </location>
</feature>
<feature type="transmembrane region" description="Helical" evidence="2">
    <location>
        <begin position="365"/>
        <end position="393"/>
    </location>
</feature>
<feature type="transmembrane region" description="Helical" evidence="2">
    <location>
        <begin position="848"/>
        <end position="872"/>
    </location>
</feature>
<dbReference type="InterPro" id="IPR011701">
    <property type="entry name" value="MFS"/>
</dbReference>
<name>A0A6I8VS11_DROPS</name>
<dbReference type="InParanoid" id="A0A6I8VS11"/>
<feature type="region of interest" description="Disordered" evidence="1">
    <location>
        <begin position="190"/>
        <end position="246"/>
    </location>
</feature>
<feature type="compositionally biased region" description="Basic and acidic residues" evidence="1">
    <location>
        <begin position="111"/>
        <end position="121"/>
    </location>
</feature>
<feature type="transmembrane region" description="Helical" evidence="2">
    <location>
        <begin position="823"/>
        <end position="842"/>
    </location>
</feature>
<dbReference type="Proteomes" id="UP000001819">
    <property type="component" value="Chromosome 3"/>
</dbReference>
<keyword evidence="2" id="KW-1133">Transmembrane helix</keyword>
<sequence>MSRERKRGSPTTSQDETQPGTSESGSRGTLTGTQDLQTTSNDEERNVDQNNSNAANGERRDVPDAGESGRRVPQNVVAQPKAPPPSRERNRSRSPTKAKASMDLTHQQSKTMERRDIESKSKPSKRWIRVPQIFVKSDSHEAPRLVDTGVSTADSQRVPTAPSVVEPISELPYVEPVYILVQAERPTPPRLVDTAVGTDKGRAHSTPSVRRPKPSTQANDRVKSEEALVEESDIESTSTTTSREPEPYDLEDHEILITKTAKIFKKRPNKALPEDDSEESLYVRSTERMPPDNRISYASRRFEEMESDVPQSIDNIMVGQFTDLTDSSTSSFSKRKRKESLGLAAGTLHAGYVFIYMVIPPDGGYGWVVLVLSFLAQLIVDGIVFSIGILLPFMAKEFGADNSRIVLVASIQIGCYFLGGAFSSALINSYGFRPVAMAGAVISAMSILAASFSTGLTMLIMFYSVIVPTPPQPTGGPSLSMIWVSSQLIIGYYFERYRALASGFSCSGAGAGIVVFSFLNSWLVPWIGWRNVLRVHVSVIIIICVIACAYIEVAPTQVGVFNKPMGQMDSSSEEYYGNFYVHNFMRDSVSRLDTQTILEQYELEPKRTPFFRRISPCCTRTQKEEDEKERPIDEDRNLVIRTDPILREDLFYTGPVDYEKPHSTEQLEGKEMQLLGSTKHTQKATYGIAHIQGYTSDEKKKYPNSSGLESPVPYEERPGQSVSRIRMQRRPPINKRHWLQNKIVKALNKLFDYHLLESFEFRVLVASAFFYPMGFNIPFVYSKARSEVPAEYSNLIAPAIGITNFAMRITCGFVAYKLRAWTTYICGGGMFFGGFFVFLSAFCGSDVVWFQLVYGFCYGLAPAVYATLRALIYVRYLGLSKLTNAFGITALAMGMGVFIGTTLGGILVEATQDYSAAFAMAGFCIMLAGSLKLLLPTMVRLHNRMPVARY</sequence>
<dbReference type="FunCoup" id="A0A6I8VS11">
    <property type="interactions" value="8"/>
</dbReference>
<keyword evidence="2" id="KW-0472">Membrane</keyword>
<dbReference type="PANTHER" id="PTHR11360:SF286">
    <property type="entry name" value="GH22266P"/>
    <property type="match status" value="1"/>
</dbReference>
<feature type="transmembrane region" description="Helical" evidence="2">
    <location>
        <begin position="795"/>
        <end position="816"/>
    </location>
</feature>
<feature type="transmembrane region" description="Helical" evidence="2">
    <location>
        <begin position="475"/>
        <end position="494"/>
    </location>
</feature>
<evidence type="ECO:0000256" key="2">
    <source>
        <dbReference type="SAM" id="Phobius"/>
    </source>
</evidence>
<feature type="compositionally biased region" description="Polar residues" evidence="1">
    <location>
        <begin position="9"/>
        <end position="27"/>
    </location>
</feature>
<feature type="transmembrane region" description="Helical" evidence="2">
    <location>
        <begin position="341"/>
        <end position="359"/>
    </location>
</feature>
<feature type="region of interest" description="Disordered" evidence="1">
    <location>
        <begin position="1"/>
        <end position="124"/>
    </location>
</feature>
<dbReference type="Pfam" id="PF07690">
    <property type="entry name" value="MFS_1"/>
    <property type="match status" value="1"/>
</dbReference>
<dbReference type="Gene3D" id="1.20.1250.20">
    <property type="entry name" value="MFS general substrate transporter like domains"/>
    <property type="match status" value="2"/>
</dbReference>
<feature type="transmembrane region" description="Helical" evidence="2">
    <location>
        <begin position="535"/>
        <end position="553"/>
    </location>
</feature>
<dbReference type="RefSeq" id="XP_033233693.1">
    <property type="nucleotide sequence ID" value="XM_033377802.1"/>
</dbReference>
<evidence type="ECO:0000313" key="4">
    <source>
        <dbReference type="RefSeq" id="XP_033233693.1"/>
    </source>
</evidence>
<feature type="transmembrane region" description="Helical" evidence="2">
    <location>
        <begin position="439"/>
        <end position="463"/>
    </location>
</feature>
<keyword evidence="3" id="KW-1185">Reference proteome</keyword>
<feature type="transmembrane region" description="Helical" evidence="2">
    <location>
        <begin position="500"/>
        <end position="523"/>
    </location>
</feature>
<feature type="transmembrane region" description="Helical" evidence="2">
    <location>
        <begin position="914"/>
        <end position="935"/>
    </location>
</feature>
<dbReference type="GO" id="GO:0008028">
    <property type="term" value="F:monocarboxylic acid transmembrane transporter activity"/>
    <property type="evidence" value="ECO:0007669"/>
    <property type="project" value="TreeGrafter"/>
</dbReference>
<feature type="compositionally biased region" description="Low complexity" evidence="1">
    <location>
        <begin position="28"/>
        <end position="39"/>
    </location>
</feature>
<dbReference type="AlphaFoldDB" id="A0A6I8VS11"/>
<keyword evidence="2" id="KW-0812">Transmembrane</keyword>
<proteinExistence type="predicted"/>
<feature type="region of interest" description="Disordered" evidence="1">
    <location>
        <begin position="268"/>
        <end position="287"/>
    </location>
</feature>
<gene>
    <name evidence="4" type="primary">Targ</name>
</gene>
<dbReference type="InterPro" id="IPR050327">
    <property type="entry name" value="Proton-linked_MCT"/>
</dbReference>
<dbReference type="SUPFAM" id="SSF103473">
    <property type="entry name" value="MFS general substrate transporter"/>
    <property type="match status" value="1"/>
</dbReference>